<dbReference type="PROSITE" id="PS50054">
    <property type="entry name" value="TYR_PHOSPHATASE_DUAL"/>
    <property type="match status" value="1"/>
</dbReference>
<dbReference type="SUPFAM" id="SSF52799">
    <property type="entry name" value="(Phosphotyrosine protein) phosphatases II"/>
    <property type="match status" value="2"/>
</dbReference>
<proteinExistence type="inferred from homology"/>
<accession>A0A1B6K166</accession>
<feature type="domain" description="Tyrosine-protein phosphatase" evidence="6">
    <location>
        <begin position="209"/>
        <end position="364"/>
    </location>
</feature>
<feature type="compositionally biased region" description="Polar residues" evidence="5">
    <location>
        <begin position="420"/>
        <end position="433"/>
    </location>
</feature>
<keyword evidence="4" id="KW-0904">Protein phosphatase</keyword>
<evidence type="ECO:0000259" key="6">
    <source>
        <dbReference type="PROSITE" id="PS50054"/>
    </source>
</evidence>
<comment type="similarity">
    <text evidence="1">Belongs to the protein-tyrosine phosphatase family. Non-receptor class CDC14 subfamily.</text>
</comment>
<dbReference type="InterPro" id="IPR029021">
    <property type="entry name" value="Prot-tyrosine_phosphatase-like"/>
</dbReference>
<keyword evidence="3" id="KW-0378">Hydrolase</keyword>
<dbReference type="InterPro" id="IPR016130">
    <property type="entry name" value="Tyr_Pase_AS"/>
</dbReference>
<evidence type="ECO:0000259" key="7">
    <source>
        <dbReference type="PROSITE" id="PS50056"/>
    </source>
</evidence>
<dbReference type="FunFam" id="3.90.190.10:FF:000006">
    <property type="entry name" value="Dual specificity protein phosphatase CDC14B"/>
    <property type="match status" value="1"/>
</dbReference>
<dbReference type="EC" id="3.1.3.48" evidence="2"/>
<dbReference type="AlphaFoldDB" id="A0A1B6K166"/>
<feature type="region of interest" description="Disordered" evidence="5">
    <location>
        <begin position="415"/>
        <end position="435"/>
    </location>
</feature>
<evidence type="ECO:0000256" key="3">
    <source>
        <dbReference type="ARBA" id="ARBA00022801"/>
    </source>
</evidence>
<gene>
    <name evidence="8" type="ORF">g.9211</name>
</gene>
<name>A0A1B6K166_9HEMI</name>
<feature type="domain" description="Tyrosine specific protein phosphatases" evidence="7">
    <location>
        <begin position="288"/>
        <end position="350"/>
    </location>
</feature>
<dbReference type="CDD" id="cd17657">
    <property type="entry name" value="CDC14_N"/>
    <property type="match status" value="1"/>
</dbReference>
<dbReference type="InterPro" id="IPR020422">
    <property type="entry name" value="TYR_PHOSPHATASE_DUAL_dom"/>
</dbReference>
<evidence type="ECO:0000256" key="2">
    <source>
        <dbReference type="ARBA" id="ARBA00013064"/>
    </source>
</evidence>
<evidence type="ECO:0000256" key="5">
    <source>
        <dbReference type="SAM" id="MobiDB-lite"/>
    </source>
</evidence>
<dbReference type="PANTHER" id="PTHR23339">
    <property type="entry name" value="TYROSINE SPECIFIC PROTEIN PHOSPHATASE AND DUAL SPECIFICITY PROTEIN PHOSPHATASE"/>
    <property type="match status" value="1"/>
</dbReference>
<sequence>MNNRNFRLFRHSTHTHTPPPHTDTMTCPKSELEADKHALVVSEFIPNRLYFVTFRNKTHRNTTDFHYFTTDDELVYNNYYADFGPLNLAAVAKYINKMNFKLKSPSLASKVIVHFTSSNEKKRVNAAFLIAVYAIVNLKMTPNEAFNRLCSLKYPYVSFQDASMGESQFKVRLIDCLNAVRKAVFFGIVNFDDFNIDEYEKMDNIKHGDVSWIVPQKFLAFSGPVDSPGEECYHAPEYYLNYFRENKVNTVIRLNVKMYNSKSFSNAGVAHYELYFVDGSVPSHDIVTRFFDITENASGAVAVHCKAGLGRTGCLIGAYLIKHYRMTALEAIAWMRICRPGCVIGYQQTWLEEMEPALWNMGDSYRLRYHGSVDHIRNHKYGIYSFRNKEPNQMQSVEGLSCDCRDMQQGSIPTLYPHTSLHTSPTATSSKTETQGDKLNAVKRWRDMQQTVKSFKKVLKKTH</sequence>
<organism evidence="8">
    <name type="scientific">Homalodisca liturata</name>
    <dbReference type="NCBI Taxonomy" id="320908"/>
    <lineage>
        <taxon>Eukaryota</taxon>
        <taxon>Metazoa</taxon>
        <taxon>Ecdysozoa</taxon>
        <taxon>Arthropoda</taxon>
        <taxon>Hexapoda</taxon>
        <taxon>Insecta</taxon>
        <taxon>Pterygota</taxon>
        <taxon>Neoptera</taxon>
        <taxon>Paraneoptera</taxon>
        <taxon>Hemiptera</taxon>
        <taxon>Auchenorrhyncha</taxon>
        <taxon>Membracoidea</taxon>
        <taxon>Cicadellidae</taxon>
        <taxon>Cicadellinae</taxon>
        <taxon>Proconiini</taxon>
        <taxon>Homalodisca</taxon>
    </lineage>
</organism>
<evidence type="ECO:0000256" key="1">
    <source>
        <dbReference type="ARBA" id="ARBA00007315"/>
    </source>
</evidence>
<evidence type="ECO:0000256" key="4">
    <source>
        <dbReference type="ARBA" id="ARBA00022912"/>
    </source>
</evidence>
<dbReference type="SMART" id="SM00195">
    <property type="entry name" value="DSPc"/>
    <property type="match status" value="1"/>
</dbReference>
<dbReference type="CDD" id="cd14499">
    <property type="entry name" value="CDC14_C"/>
    <property type="match status" value="1"/>
</dbReference>
<protein>
    <recommendedName>
        <fullName evidence="2">protein-tyrosine-phosphatase</fullName>
        <ecNumber evidence="2">3.1.3.48</ecNumber>
    </recommendedName>
</protein>
<feature type="region of interest" description="Disordered" evidence="5">
    <location>
        <begin position="1"/>
        <end position="23"/>
    </location>
</feature>
<dbReference type="EMBL" id="GECU01002509">
    <property type="protein sequence ID" value="JAT05198.1"/>
    <property type="molecule type" value="Transcribed_RNA"/>
</dbReference>
<dbReference type="PROSITE" id="PS00383">
    <property type="entry name" value="TYR_PHOSPHATASE_1"/>
    <property type="match status" value="1"/>
</dbReference>
<dbReference type="InterPro" id="IPR050561">
    <property type="entry name" value="PTP"/>
</dbReference>
<dbReference type="InterPro" id="IPR044506">
    <property type="entry name" value="CDC14_C"/>
</dbReference>
<dbReference type="PROSITE" id="PS50056">
    <property type="entry name" value="TYR_PHOSPHATASE_2"/>
    <property type="match status" value="1"/>
</dbReference>
<dbReference type="InterPro" id="IPR000387">
    <property type="entry name" value="Tyr_Pase_dom"/>
</dbReference>
<dbReference type="Gene3D" id="3.90.190.10">
    <property type="entry name" value="Protein tyrosine phosphatase superfamily"/>
    <property type="match status" value="2"/>
</dbReference>
<evidence type="ECO:0000313" key="8">
    <source>
        <dbReference type="EMBL" id="JAT05198.1"/>
    </source>
</evidence>
<reference evidence="8" key="1">
    <citation type="submission" date="2015-11" db="EMBL/GenBank/DDBJ databases">
        <title>De novo transcriptome assembly of four potential Pierce s Disease insect vectors from Arizona vineyards.</title>
        <authorList>
            <person name="Tassone E.E."/>
        </authorList>
    </citation>
    <scope>NUCLEOTIDE SEQUENCE</scope>
</reference>
<dbReference type="Pfam" id="PF14671">
    <property type="entry name" value="DSPn"/>
    <property type="match status" value="1"/>
</dbReference>
<dbReference type="GO" id="GO:0004725">
    <property type="term" value="F:protein tyrosine phosphatase activity"/>
    <property type="evidence" value="ECO:0007669"/>
    <property type="project" value="UniProtKB-EC"/>
</dbReference>
<dbReference type="Pfam" id="PF22785">
    <property type="entry name" value="Tc-R-P"/>
    <property type="match status" value="1"/>
</dbReference>
<dbReference type="InterPro" id="IPR029260">
    <property type="entry name" value="DSPn"/>
</dbReference>